<dbReference type="InterPro" id="IPR029058">
    <property type="entry name" value="AB_hydrolase_fold"/>
</dbReference>
<dbReference type="PROSITE" id="PS51257">
    <property type="entry name" value="PROKAR_LIPOPROTEIN"/>
    <property type="match status" value="1"/>
</dbReference>
<name>A0A9X2PD73_9HYPH</name>
<feature type="region of interest" description="Disordered" evidence="1">
    <location>
        <begin position="30"/>
        <end position="49"/>
    </location>
</feature>
<dbReference type="SUPFAM" id="SSF53474">
    <property type="entry name" value="alpha/beta-Hydrolases"/>
    <property type="match status" value="1"/>
</dbReference>
<comment type="caution">
    <text evidence="3">The sequence shown here is derived from an EMBL/GenBank/DDBJ whole genome shotgun (WGS) entry which is preliminary data.</text>
</comment>
<accession>A0A9X2PD73</accession>
<dbReference type="RefSeq" id="WP_258733761.1">
    <property type="nucleotide sequence ID" value="NZ_JANTHZ010000007.1"/>
</dbReference>
<keyword evidence="4" id="KW-1185">Reference proteome</keyword>
<dbReference type="GO" id="GO:0016787">
    <property type="term" value="F:hydrolase activity"/>
    <property type="evidence" value="ECO:0007669"/>
    <property type="project" value="UniProtKB-KW"/>
</dbReference>
<reference evidence="3" key="1">
    <citation type="submission" date="2022-08" db="EMBL/GenBank/DDBJ databases">
        <authorList>
            <person name="Li F."/>
        </authorList>
    </citation>
    <scope>NUCLEOTIDE SEQUENCE</scope>
    <source>
        <strain evidence="3">MQZ15Z-1</strain>
    </source>
</reference>
<gene>
    <name evidence="3" type="ORF">NVS89_15980</name>
</gene>
<feature type="chain" id="PRO_5040913629" evidence="2">
    <location>
        <begin position="31"/>
        <end position="220"/>
    </location>
</feature>
<organism evidence="3 4">
    <name type="scientific">Ancylobacter mangrovi</name>
    <dbReference type="NCBI Taxonomy" id="2972472"/>
    <lineage>
        <taxon>Bacteria</taxon>
        <taxon>Pseudomonadati</taxon>
        <taxon>Pseudomonadota</taxon>
        <taxon>Alphaproteobacteria</taxon>
        <taxon>Hyphomicrobiales</taxon>
        <taxon>Xanthobacteraceae</taxon>
        <taxon>Ancylobacter</taxon>
    </lineage>
</organism>
<proteinExistence type="predicted"/>
<protein>
    <submittedName>
        <fullName evidence="3">Alpha/beta hydrolase</fullName>
    </submittedName>
</protein>
<feature type="signal peptide" evidence="2">
    <location>
        <begin position="1"/>
        <end position="30"/>
    </location>
</feature>
<evidence type="ECO:0000256" key="1">
    <source>
        <dbReference type="SAM" id="MobiDB-lite"/>
    </source>
</evidence>
<dbReference type="Gene3D" id="3.40.50.1820">
    <property type="entry name" value="alpha/beta hydrolase"/>
    <property type="match status" value="1"/>
</dbReference>
<keyword evidence="2" id="KW-0732">Signal</keyword>
<sequence length="220" mass="23116">MKFRLNLAVAMLAACVLAVTLLAGASGAAAQTSPRPPWASPPVTASKGQTLPTRAQTHVYLLRGLFGVFSTGMDSLAKELVSRGYVCEVYGWDEAEKVIAQIDSRHDAGHTGPVVVIGHSLGANAVIQVATAVDAQAIPVALGVTFDATEPAPVPDNVEVFVNFWAKDGFGRPVVAVPGYPGQLENYDLSGVPGIDHTSIDSMDQFHQYIIASLESMTGN</sequence>
<keyword evidence="3" id="KW-0378">Hydrolase</keyword>
<evidence type="ECO:0000256" key="2">
    <source>
        <dbReference type="SAM" id="SignalP"/>
    </source>
</evidence>
<dbReference type="AlphaFoldDB" id="A0A9X2PD73"/>
<dbReference type="Proteomes" id="UP001151088">
    <property type="component" value="Unassembled WGS sequence"/>
</dbReference>
<evidence type="ECO:0000313" key="3">
    <source>
        <dbReference type="EMBL" id="MCS0496602.1"/>
    </source>
</evidence>
<evidence type="ECO:0000313" key="4">
    <source>
        <dbReference type="Proteomes" id="UP001151088"/>
    </source>
</evidence>
<dbReference type="EMBL" id="JANTHZ010000007">
    <property type="protein sequence ID" value="MCS0496602.1"/>
    <property type="molecule type" value="Genomic_DNA"/>
</dbReference>